<proteinExistence type="predicted"/>
<comment type="caution">
    <text evidence="2">The sequence shown here is derived from an EMBL/GenBank/DDBJ whole genome shotgun (WGS) entry which is preliminary data.</text>
</comment>
<dbReference type="OrthoDB" id="4370976at2"/>
<protein>
    <submittedName>
        <fullName evidence="2">DUF1298 domain-containing protein</fullName>
    </submittedName>
</protein>
<dbReference type="InterPro" id="IPR009721">
    <property type="entry name" value="O-acyltransferase_WSD1_C"/>
</dbReference>
<evidence type="ECO:0000259" key="1">
    <source>
        <dbReference type="Pfam" id="PF06974"/>
    </source>
</evidence>
<dbReference type="RefSeq" id="WP_083126791.1">
    <property type="nucleotide sequence ID" value="NZ_MVIM01000008.1"/>
</dbReference>
<dbReference type="EMBL" id="MVIM01000008">
    <property type="protein sequence ID" value="ORB64367.1"/>
    <property type="molecule type" value="Genomic_DNA"/>
</dbReference>
<organism evidence="2 3">
    <name type="scientific">Mycolicibacterium tusciae</name>
    <dbReference type="NCBI Taxonomy" id="75922"/>
    <lineage>
        <taxon>Bacteria</taxon>
        <taxon>Bacillati</taxon>
        <taxon>Actinomycetota</taxon>
        <taxon>Actinomycetes</taxon>
        <taxon>Mycobacteriales</taxon>
        <taxon>Mycobacteriaceae</taxon>
        <taxon>Mycolicibacterium</taxon>
    </lineage>
</organism>
<dbReference type="Proteomes" id="UP000192411">
    <property type="component" value="Unassembled WGS sequence"/>
</dbReference>
<keyword evidence="3" id="KW-1185">Reference proteome</keyword>
<reference evidence="2 3" key="1">
    <citation type="submission" date="2017-02" db="EMBL/GenBank/DDBJ databases">
        <title>The new phylogeny of genus Mycobacterium.</title>
        <authorList>
            <person name="Tortoli E."/>
            <person name="Trovato A."/>
            <person name="Cirillo D.M."/>
        </authorList>
    </citation>
    <scope>NUCLEOTIDE SEQUENCE [LARGE SCALE GENOMIC DNA]</scope>
    <source>
        <strain evidence="2 3">DSM 44338</strain>
    </source>
</reference>
<evidence type="ECO:0000313" key="3">
    <source>
        <dbReference type="Proteomes" id="UP000192411"/>
    </source>
</evidence>
<gene>
    <name evidence="2" type="ORF">BST47_17530</name>
</gene>
<dbReference type="Pfam" id="PF06974">
    <property type="entry name" value="WS_DGAT_C"/>
    <property type="match status" value="1"/>
</dbReference>
<accession>A0A1X0JQ85</accession>
<sequence length="419" mass="44397">MTVRRLSAVDAQTYWMSAKIPNDTVLLYGFDGVPADLDAAIEEIAQRARRCPDLTVRVEDGGRFSYPAWVHHEVDRTQFVVHDMGDCSFQACLDEARVLTAERLDARVAAWRMHVFAGIEGVPGAAGPGTVAVLHISHALGGGGRTSAPAAIIFGRRDGVVPGIDAARTGPLLLPLAGFRAARAHRQLVEDTKAGRVPAPADLRPALRTNDRPVGSRYLRTLARRRADLNGPTVTVAALSAVSVALAAQLRSLGEDPSFLGAEVPMVKPPPRLAYNHFGNVGVGLYPGLAEPERGVRIAADLEARRRRAAHPAIRMADRAFSATPAPLLRWGMDRFDPGVRVSNVTGNTVVSSVNCGAMDLHFGGAPVTVACAFPGLSPMMGLTHAVCGVGDTISLSVHAAESAIGDIDAYVERLDAAL</sequence>
<feature type="domain" description="O-acyltransferase WSD1 C-terminal" evidence="1">
    <location>
        <begin position="276"/>
        <end position="419"/>
    </location>
</feature>
<name>A0A1X0JQ85_9MYCO</name>
<dbReference type="STRING" id="75922.BST47_17530"/>
<dbReference type="AlphaFoldDB" id="A0A1X0JQ85"/>
<evidence type="ECO:0000313" key="2">
    <source>
        <dbReference type="EMBL" id="ORB64367.1"/>
    </source>
</evidence>